<evidence type="ECO:0000313" key="7">
    <source>
        <dbReference type="EMBL" id="EST11243.1"/>
    </source>
</evidence>
<name>V6IVJ7_9BACL</name>
<dbReference type="NCBIfam" id="NF047675">
    <property type="entry name" value="TeichurnBiosyTuaE"/>
    <property type="match status" value="1"/>
</dbReference>
<feature type="transmembrane region" description="Helical" evidence="5">
    <location>
        <begin position="312"/>
        <end position="332"/>
    </location>
</feature>
<evidence type="ECO:0000259" key="6">
    <source>
        <dbReference type="Pfam" id="PF04932"/>
    </source>
</evidence>
<feature type="transmembrane region" description="Helical" evidence="5">
    <location>
        <begin position="442"/>
        <end position="461"/>
    </location>
</feature>
<evidence type="ECO:0000313" key="8">
    <source>
        <dbReference type="Proteomes" id="UP000018296"/>
    </source>
</evidence>
<dbReference type="InterPro" id="IPR051533">
    <property type="entry name" value="WaaL-like"/>
</dbReference>
<evidence type="ECO:0000256" key="3">
    <source>
        <dbReference type="ARBA" id="ARBA00022989"/>
    </source>
</evidence>
<dbReference type="eggNOG" id="COG3307">
    <property type="taxonomic scope" value="Bacteria"/>
</dbReference>
<evidence type="ECO:0000256" key="5">
    <source>
        <dbReference type="SAM" id="Phobius"/>
    </source>
</evidence>
<dbReference type="Proteomes" id="UP000018296">
    <property type="component" value="Unassembled WGS sequence"/>
</dbReference>
<dbReference type="EMBL" id="AWTC01000013">
    <property type="protein sequence ID" value="EST11243.1"/>
    <property type="molecule type" value="Genomic_DNA"/>
</dbReference>
<sequence>MAETSLFVGESPIEKHRIVLETALIISLLTAGLIGVYWIGTVWLQVVALLLWTWLTVFSALYFKERATSADLLSSMMYVLIASTFLNQVLLSLSVGFFTLFIYRLLLITCLVVFLAHSVKIGGFYKEWKTMPVKGIIYFLMFWMAYGAVSLLWSWSVIEGIKYLFLLGIGLLFIFLAVFTFTRVDHLIAFHMIWLLMSGLLIAIGMLNHFGHIQLPTSTLYGGPNYKQAYPTAVFTNQNDFATMLAISFFFYLAAARHFKKPIARATCLVFATASVWLIYLTESRASLLGVAAGGILYLFLLLPAKYKKGTLLFSLCLTVGGLLVISGKLFVKLHDLVVPYTAYSVNENPSSNTVRVHLLQSGWHYLTETFGIGVGAGNLPVYLEHQPILNTNHIFEIHNWLAELTGNFGFLIGAGYLAMYLTIFFSLYKIYAKQMGRKAKLLLETCMTAQIAFLVSSISPSSISNLYFHWVFLGFVICTVSVLSQSQQQPIQSGEA</sequence>
<evidence type="ECO:0000256" key="2">
    <source>
        <dbReference type="ARBA" id="ARBA00022692"/>
    </source>
</evidence>
<feature type="transmembrane region" description="Helical" evidence="5">
    <location>
        <begin position="467"/>
        <end position="484"/>
    </location>
</feature>
<keyword evidence="8" id="KW-1185">Reference proteome</keyword>
<feature type="transmembrane region" description="Helical" evidence="5">
    <location>
        <begin position="286"/>
        <end position="305"/>
    </location>
</feature>
<feature type="transmembrane region" description="Helical" evidence="5">
    <location>
        <begin position="101"/>
        <end position="123"/>
    </location>
</feature>
<feature type="transmembrane region" description="Helical" evidence="5">
    <location>
        <begin position="262"/>
        <end position="280"/>
    </location>
</feature>
<dbReference type="STRING" id="1395513.P343_13645"/>
<organism evidence="7 8">
    <name type="scientific">Sporolactobacillus laevolacticus DSM 442</name>
    <dbReference type="NCBI Taxonomy" id="1395513"/>
    <lineage>
        <taxon>Bacteria</taxon>
        <taxon>Bacillati</taxon>
        <taxon>Bacillota</taxon>
        <taxon>Bacilli</taxon>
        <taxon>Bacillales</taxon>
        <taxon>Sporolactobacillaceae</taxon>
        <taxon>Sporolactobacillus</taxon>
    </lineage>
</organism>
<dbReference type="PANTHER" id="PTHR37422:SF23">
    <property type="entry name" value="TEICHURONIC ACID BIOSYNTHESIS PROTEIN TUAE"/>
    <property type="match status" value="1"/>
</dbReference>
<gene>
    <name evidence="7" type="ORF">P343_13645</name>
</gene>
<dbReference type="Pfam" id="PF04932">
    <property type="entry name" value="Wzy_C"/>
    <property type="match status" value="1"/>
</dbReference>
<feature type="transmembrane region" description="Helical" evidence="5">
    <location>
        <begin position="161"/>
        <end position="181"/>
    </location>
</feature>
<feature type="domain" description="O-antigen ligase-related" evidence="6">
    <location>
        <begin position="274"/>
        <end position="414"/>
    </location>
</feature>
<dbReference type="GO" id="GO:0016020">
    <property type="term" value="C:membrane"/>
    <property type="evidence" value="ECO:0007669"/>
    <property type="project" value="UniProtKB-SubCell"/>
</dbReference>
<feature type="transmembrane region" description="Helical" evidence="5">
    <location>
        <begin position="46"/>
        <end position="63"/>
    </location>
</feature>
<comment type="subcellular location">
    <subcellularLocation>
        <location evidence="1">Membrane</location>
        <topology evidence="1">Multi-pass membrane protein</topology>
    </subcellularLocation>
</comment>
<proteinExistence type="predicted"/>
<reference evidence="7 8" key="1">
    <citation type="journal article" date="2013" name="Genome Announc.">
        <title>Genome Sequence of Sporolactobacillus laevolacticus DSM442, an Efficient Polymer-Grade D-Lactate Producer from Agricultural Waste Cottonseed as a Nitrogen Source.</title>
        <authorList>
            <person name="Wang H."/>
            <person name="Wang L."/>
            <person name="Ju J."/>
            <person name="Yu B."/>
            <person name="Ma Y."/>
        </authorList>
    </citation>
    <scope>NUCLEOTIDE SEQUENCE [LARGE SCALE GENOMIC DNA]</scope>
    <source>
        <strain evidence="7 8">DSM 442</strain>
    </source>
</reference>
<evidence type="ECO:0000256" key="4">
    <source>
        <dbReference type="ARBA" id="ARBA00023136"/>
    </source>
</evidence>
<dbReference type="PANTHER" id="PTHR37422">
    <property type="entry name" value="TEICHURONIC ACID BIOSYNTHESIS PROTEIN TUAE"/>
    <property type="match status" value="1"/>
</dbReference>
<dbReference type="AlphaFoldDB" id="V6IVJ7"/>
<keyword evidence="2 5" id="KW-0812">Transmembrane</keyword>
<feature type="transmembrane region" description="Helical" evidence="5">
    <location>
        <begin position="193"/>
        <end position="215"/>
    </location>
</feature>
<feature type="transmembrane region" description="Helical" evidence="5">
    <location>
        <begin position="18"/>
        <end position="40"/>
    </location>
</feature>
<protein>
    <submittedName>
        <fullName evidence="7">Teichuronic acid biosynthesis protein tuaE</fullName>
    </submittedName>
</protein>
<evidence type="ECO:0000256" key="1">
    <source>
        <dbReference type="ARBA" id="ARBA00004141"/>
    </source>
</evidence>
<feature type="transmembrane region" description="Helical" evidence="5">
    <location>
        <begin position="235"/>
        <end position="255"/>
    </location>
</feature>
<keyword evidence="4 5" id="KW-0472">Membrane</keyword>
<dbReference type="RefSeq" id="WP_023510962.1">
    <property type="nucleotide sequence ID" value="NZ_AWTC01000013.1"/>
</dbReference>
<keyword evidence="3 5" id="KW-1133">Transmembrane helix</keyword>
<comment type="caution">
    <text evidence="7">The sequence shown here is derived from an EMBL/GenBank/DDBJ whole genome shotgun (WGS) entry which is preliminary data.</text>
</comment>
<accession>V6IVJ7</accession>
<dbReference type="PATRIC" id="fig|1395513.3.peg.2766"/>
<feature type="transmembrane region" description="Helical" evidence="5">
    <location>
        <begin position="409"/>
        <end position="430"/>
    </location>
</feature>
<feature type="transmembrane region" description="Helical" evidence="5">
    <location>
        <begin position="135"/>
        <end position="155"/>
    </location>
</feature>
<feature type="transmembrane region" description="Helical" evidence="5">
    <location>
        <begin position="75"/>
        <end position="95"/>
    </location>
</feature>
<dbReference type="InterPro" id="IPR007016">
    <property type="entry name" value="O-antigen_ligase-rel_domated"/>
</dbReference>